<gene>
    <name evidence="1" type="ORF">VITISV_025387</name>
</gene>
<sequence length="235" mass="27014">MLNSLCKNGDFGIFHLELGKQLSCLPKAIYSSFQLKIIHGLKRWILDFLSFQMRRADFAAEGRFRNKRHFRNPFRSCEMRGLRNEGRRLRNGTRVLIGGFAEGAMRLRNHFTAKGLFRSGGLISQRLPWGCENWSFKAWGFRSLFRSCEIKWGPAKWHSCAKGVFRSCENFRRVGAWGYEIISQPRGVFATDTSFRSALLGAAKSFRNQGPFSQRLPLGCEISQAMNFPLLLKSF</sequence>
<dbReference type="AlphaFoldDB" id="A5AN24"/>
<proteinExistence type="predicted"/>
<organism evidence="1">
    <name type="scientific">Vitis vinifera</name>
    <name type="common">Grape</name>
    <dbReference type="NCBI Taxonomy" id="29760"/>
    <lineage>
        <taxon>Eukaryota</taxon>
        <taxon>Viridiplantae</taxon>
        <taxon>Streptophyta</taxon>
        <taxon>Embryophyta</taxon>
        <taxon>Tracheophyta</taxon>
        <taxon>Spermatophyta</taxon>
        <taxon>Magnoliopsida</taxon>
        <taxon>eudicotyledons</taxon>
        <taxon>Gunneridae</taxon>
        <taxon>Pentapetalae</taxon>
        <taxon>rosids</taxon>
        <taxon>Vitales</taxon>
        <taxon>Vitaceae</taxon>
        <taxon>Viteae</taxon>
        <taxon>Vitis</taxon>
    </lineage>
</organism>
<reference evidence="1" key="1">
    <citation type="journal article" date="2007" name="PLoS ONE">
        <title>The first genome sequence of an elite grapevine cultivar (Pinot noir Vitis vinifera L.): coping with a highly heterozygous genome.</title>
        <authorList>
            <person name="Velasco R."/>
            <person name="Zharkikh A."/>
            <person name="Troggio M."/>
            <person name="Cartwright D.A."/>
            <person name="Cestaro A."/>
            <person name="Pruss D."/>
            <person name="Pindo M."/>
            <person name="FitzGerald L.M."/>
            <person name="Vezzulli S."/>
            <person name="Reid J."/>
            <person name="Malacarne G."/>
            <person name="Iliev D."/>
            <person name="Coppola G."/>
            <person name="Wardell B."/>
            <person name="Micheletti D."/>
            <person name="Macalma T."/>
            <person name="Facci M."/>
            <person name="Mitchell J.T."/>
            <person name="Perazzolli M."/>
            <person name="Eldredge G."/>
            <person name="Gatto P."/>
            <person name="Oyzerski R."/>
            <person name="Moretto M."/>
            <person name="Gutin N."/>
            <person name="Stefanini M."/>
            <person name="Chen Y."/>
            <person name="Segala C."/>
            <person name="Davenport C."/>
            <person name="Dematte L."/>
            <person name="Mraz A."/>
            <person name="Battilana J."/>
            <person name="Stormo K."/>
            <person name="Costa F."/>
            <person name="Tao Q."/>
            <person name="Si-Ammour A."/>
            <person name="Harkins T."/>
            <person name="Lackey A."/>
            <person name="Perbost C."/>
            <person name="Taillon B."/>
            <person name="Stella A."/>
            <person name="Solovyev V."/>
            <person name="Fawcett J.A."/>
            <person name="Sterck L."/>
            <person name="Vandepoele K."/>
            <person name="Grando S.M."/>
            <person name="Toppo S."/>
            <person name="Moser C."/>
            <person name="Lanchbury J."/>
            <person name="Bogden R."/>
            <person name="Skolnick M."/>
            <person name="Sgaramella V."/>
            <person name="Bhatnagar S.K."/>
            <person name="Fontana P."/>
            <person name="Gutin A."/>
            <person name="Van de Peer Y."/>
            <person name="Salamini F."/>
            <person name="Viola R."/>
        </authorList>
    </citation>
    <scope>NUCLEOTIDE SEQUENCE</scope>
</reference>
<evidence type="ECO:0000313" key="1">
    <source>
        <dbReference type="EMBL" id="CAN75853.1"/>
    </source>
</evidence>
<accession>A5AN24</accession>
<dbReference type="EMBL" id="AM430506">
    <property type="protein sequence ID" value="CAN75853.1"/>
    <property type="molecule type" value="Genomic_DNA"/>
</dbReference>
<protein>
    <submittedName>
        <fullName evidence="1">Uncharacterized protein</fullName>
    </submittedName>
</protein>
<name>A5AN24_VITVI</name>